<dbReference type="PANTHER" id="PTHR38566:SF1">
    <property type="entry name" value="CHROMOSOME UNDETERMINED SCAFFOLD_18, WHOLE GENOME SHOTGUN SEQUENCE"/>
    <property type="match status" value="1"/>
</dbReference>
<dbReference type="PANTHER" id="PTHR38566">
    <property type="entry name" value="RNA_LIG_T4_1 DOMAIN-CONTAINING PROTEIN"/>
    <property type="match status" value="1"/>
</dbReference>
<dbReference type="Gene3D" id="3.40.50.300">
    <property type="entry name" value="P-loop containing nucleotide triphosphate hydrolases"/>
    <property type="match status" value="1"/>
</dbReference>
<proteinExistence type="predicted"/>
<feature type="coiled-coil region" evidence="1">
    <location>
        <begin position="205"/>
        <end position="232"/>
    </location>
</feature>
<dbReference type="InParanoid" id="A0A0V0QZ61"/>
<keyword evidence="3" id="KW-1185">Reference proteome</keyword>
<evidence type="ECO:0008006" key="4">
    <source>
        <dbReference type="Google" id="ProtNLM"/>
    </source>
</evidence>
<gene>
    <name evidence="2" type="ORF">PPERSA_11140</name>
</gene>
<evidence type="ECO:0000256" key="1">
    <source>
        <dbReference type="SAM" id="Coils"/>
    </source>
</evidence>
<dbReference type="EMBL" id="LDAU01000082">
    <property type="protein sequence ID" value="KRX07591.1"/>
    <property type="molecule type" value="Genomic_DNA"/>
</dbReference>
<dbReference type="OrthoDB" id="313422at2759"/>
<reference evidence="2 3" key="1">
    <citation type="journal article" date="2015" name="Sci. Rep.">
        <title>Genome of the facultative scuticociliatosis pathogen Pseudocohnilembus persalinus provides insight into its virulence through horizontal gene transfer.</title>
        <authorList>
            <person name="Xiong J."/>
            <person name="Wang G."/>
            <person name="Cheng J."/>
            <person name="Tian M."/>
            <person name="Pan X."/>
            <person name="Warren A."/>
            <person name="Jiang C."/>
            <person name="Yuan D."/>
            <person name="Miao W."/>
        </authorList>
    </citation>
    <scope>NUCLEOTIDE SEQUENCE [LARGE SCALE GENOMIC DNA]</scope>
    <source>
        <strain evidence="2">36N120E</strain>
    </source>
</reference>
<comment type="caution">
    <text evidence="2">The sequence shown here is derived from an EMBL/GenBank/DDBJ whole genome shotgun (WGS) entry which is preliminary data.</text>
</comment>
<dbReference type="OMA" id="FITSWHA"/>
<dbReference type="Proteomes" id="UP000054937">
    <property type="component" value="Unassembled WGS sequence"/>
</dbReference>
<dbReference type="AlphaFoldDB" id="A0A0V0QZ61"/>
<sequence>MAYKNGDKVVVYKSEKANGENAQISYIKELDSFVVCSKNVSMIVRNEKDIEFYKNQEKKRYDFAVLIAETWFRLLNERVEKLGKLQQLKEYMNGKTFVAEYCGNQEFQHLVKYNEIDLLFYAIVQNDQQLDCVPLEISTKIFQNFGLTICKFEKFFCDSEQEFNQTVLNLYDRVSRSSVEEEGEGASQLTPLSLCKLKTLEYRIFRKLREKLKNAFNKKDDLTRIYNKFENETKELCQYFPANKNLSYYFEIGKTAFNYIANTNNEIEKNIIAKRYIYFLDMMIKAIKDKAKIDRNFITKQLQQAPLTKEEKEELENQNVKAYRIVVISPAFYLKNEDLKQIQEEFAVKNFITSWHAKSKMMENREIVLLNMFMKDLKEADAAGLRIDTYFLFLGYDLNRVQEQVDLIEKEVDNVALQTGQKKAKGKKGKVKNSLQNDSNRDPYLNANDKVKFFQDQIRQAQSVYQSMQKFMPKNCEWVDDLYKEQNPLQVLKDKIREGITQIQVQEIDLNLQQGKGKQKVLKQNLTVFVPLTIPASGKTTFLKALMADITDDISFRSISSDQQRKELMEEVSKQNKGKLSGDELFDKTGKKASEIWKAELGNLVKKTNQTGKENNILFLDKNHPLNAVKSSVGVIKQNLPSNVNCTIVGITPKCTEIYDTGSFNYPFSLQYFITCLNRAIYREDHETLVGSPYKMGSVLIMFLNLFKGCQFNEMTMRKNEIDEFIQLPFTADDEDFEEKFPQHLKKLLKNALIFVNDYRNNLQECPQVIEFIDKYLEAKIEIKEIDRNIQIEKFKQKLKEFLKEEFKNESTGNIDKEEEEEKKQE</sequence>
<name>A0A0V0QZ61_PSEPJ</name>
<evidence type="ECO:0000313" key="2">
    <source>
        <dbReference type="EMBL" id="KRX07591.1"/>
    </source>
</evidence>
<keyword evidence="1" id="KW-0175">Coiled coil</keyword>
<dbReference type="InterPro" id="IPR027417">
    <property type="entry name" value="P-loop_NTPase"/>
</dbReference>
<evidence type="ECO:0000313" key="3">
    <source>
        <dbReference type="Proteomes" id="UP000054937"/>
    </source>
</evidence>
<accession>A0A0V0QZ61</accession>
<protein>
    <recommendedName>
        <fullName evidence="4">P-loop containing nucleoside triphosphate hydrolase</fullName>
    </recommendedName>
</protein>
<organism evidence="2 3">
    <name type="scientific">Pseudocohnilembus persalinus</name>
    <name type="common">Ciliate</name>
    <dbReference type="NCBI Taxonomy" id="266149"/>
    <lineage>
        <taxon>Eukaryota</taxon>
        <taxon>Sar</taxon>
        <taxon>Alveolata</taxon>
        <taxon>Ciliophora</taxon>
        <taxon>Intramacronucleata</taxon>
        <taxon>Oligohymenophorea</taxon>
        <taxon>Scuticociliatia</taxon>
        <taxon>Philasterida</taxon>
        <taxon>Pseudocohnilembidae</taxon>
        <taxon>Pseudocohnilembus</taxon>
    </lineage>
</organism>